<gene>
    <name evidence="2" type="ORF">ACFSL4_25100</name>
</gene>
<dbReference type="EMBL" id="JBHUDX010000074">
    <property type="protein sequence ID" value="MFD1661390.1"/>
    <property type="molecule type" value="Genomic_DNA"/>
</dbReference>
<dbReference type="Proteomes" id="UP001597261">
    <property type="component" value="Unassembled WGS sequence"/>
</dbReference>
<protein>
    <recommendedName>
        <fullName evidence="1">YopA central domain-containing protein</fullName>
    </recommendedName>
</protein>
<sequence length="443" mass="49646">MATTNMPAAGQPLAPIYPYNEPSQAVLLHDGLIGGLGATDVPGRVELICSTGFNFEWKVGDGASPGFANRDEVDLILHRPMGDMIMPGVLRNIDGGWSNGASFGNPGASLNRLVVHWFNLPNWHGPMGLVARTADGEQEWSGRWEHQTSGWKITLDVRPDYQRVWRDLHQTDVYVMTHVMEVRRTDGSLFTPDEVDPVLTAMHVGVSFALGRWAAPMLPVGEDSGGRVAWEQWGASHCDPARRSSDGWWYDQDHQSLGDFLSLVIDAFADPDRLVTLRFQMMYAISAMRSRDFVEPRIIMGTAGLEHVMWERLVLNGILTKQQYKQRPAHELLRKVLLSAQIPVDINPQLLPAAAQYAADVKMNENKDIDGADVVTWVRNRLVHPQESQEPVYRLDGLTRDAWLLARHYLVLLILNSLGYNGNYRDLTRIRGWVGDVASVPWA</sequence>
<dbReference type="RefSeq" id="WP_381087175.1">
    <property type="nucleotide sequence ID" value="NZ_JBHUDX010000074.1"/>
</dbReference>
<feature type="domain" description="YopA central" evidence="1">
    <location>
        <begin position="106"/>
        <end position="243"/>
    </location>
</feature>
<organism evidence="2 3">
    <name type="scientific">Streptomyces caeni</name>
    <dbReference type="NCBI Taxonomy" id="2307231"/>
    <lineage>
        <taxon>Bacteria</taxon>
        <taxon>Bacillati</taxon>
        <taxon>Actinomycetota</taxon>
        <taxon>Actinomycetes</taxon>
        <taxon>Kitasatosporales</taxon>
        <taxon>Streptomycetaceae</taxon>
        <taxon>Streptomyces</taxon>
    </lineage>
</organism>
<comment type="caution">
    <text evidence="2">The sequence shown here is derived from an EMBL/GenBank/DDBJ whole genome shotgun (WGS) entry which is preliminary data.</text>
</comment>
<keyword evidence="3" id="KW-1185">Reference proteome</keyword>
<evidence type="ECO:0000313" key="3">
    <source>
        <dbReference type="Proteomes" id="UP001597261"/>
    </source>
</evidence>
<accession>A0ABW4IZJ5</accession>
<proteinExistence type="predicted"/>
<name>A0ABW4IZJ5_9ACTN</name>
<evidence type="ECO:0000259" key="1">
    <source>
        <dbReference type="Pfam" id="PF26308"/>
    </source>
</evidence>
<reference evidence="3" key="1">
    <citation type="journal article" date="2019" name="Int. J. Syst. Evol. Microbiol.">
        <title>The Global Catalogue of Microorganisms (GCM) 10K type strain sequencing project: providing services to taxonomists for standard genome sequencing and annotation.</title>
        <authorList>
            <consortium name="The Broad Institute Genomics Platform"/>
            <consortium name="The Broad Institute Genome Sequencing Center for Infectious Disease"/>
            <person name="Wu L."/>
            <person name="Ma J."/>
        </authorList>
    </citation>
    <scope>NUCLEOTIDE SEQUENCE [LARGE SCALE GENOMIC DNA]</scope>
    <source>
        <strain evidence="3">CGMCC 1.12470</strain>
    </source>
</reference>
<dbReference type="InterPro" id="IPR058684">
    <property type="entry name" value="YopA_M"/>
</dbReference>
<dbReference type="Pfam" id="PF26308">
    <property type="entry name" value="YopA_M"/>
    <property type="match status" value="1"/>
</dbReference>
<evidence type="ECO:0000313" key="2">
    <source>
        <dbReference type="EMBL" id="MFD1661390.1"/>
    </source>
</evidence>